<keyword evidence="3" id="KW-0964">Secreted</keyword>
<reference evidence="9" key="1">
    <citation type="submission" date="2025-08" db="UniProtKB">
        <authorList>
            <consortium name="Ensembl"/>
        </authorList>
    </citation>
    <scope>IDENTIFICATION</scope>
</reference>
<sequence length="133" mass="14854">MLTNAAIFGLLMFANIHLLMAFPMYRDTLTGDDLDVLKDLIEQLEAITEMKEVAPFRTAVSKNVNSEDTDGQPQLGTNQYSVERFLSPQDLKAVRNDSGTKKTSGCFGRRMDRIGSMSTLGCNVMNRKSKLTR</sequence>
<dbReference type="GeneTree" id="ENSGT00940000171201"/>
<dbReference type="PANTHER" id="PTHR14066">
    <property type="entry name" value="ATRIAL NATRIURETIC FACTOR PRECURSOR"/>
    <property type="match status" value="1"/>
</dbReference>
<comment type="similarity">
    <text evidence="2 7">Belongs to the natriuretic peptide family.</text>
</comment>
<dbReference type="AlphaFoldDB" id="A0A3B3SW25"/>
<feature type="signal peptide" evidence="8">
    <location>
        <begin position="1"/>
        <end position="21"/>
    </location>
</feature>
<evidence type="ECO:0000256" key="1">
    <source>
        <dbReference type="ARBA" id="ARBA00004613"/>
    </source>
</evidence>
<dbReference type="GO" id="GO:0097746">
    <property type="term" value="P:blood vessel diameter maintenance"/>
    <property type="evidence" value="ECO:0007669"/>
    <property type="project" value="UniProtKB-KW"/>
</dbReference>
<evidence type="ECO:0000256" key="8">
    <source>
        <dbReference type="SAM" id="SignalP"/>
    </source>
</evidence>
<evidence type="ECO:0000256" key="3">
    <source>
        <dbReference type="ARBA" id="ARBA00022525"/>
    </source>
</evidence>
<evidence type="ECO:0000256" key="4">
    <source>
        <dbReference type="ARBA" id="ARBA00022729"/>
    </source>
</evidence>
<dbReference type="GO" id="GO:0003085">
    <property type="term" value="P:negative regulation of systemic arterial blood pressure"/>
    <property type="evidence" value="ECO:0007669"/>
    <property type="project" value="TreeGrafter"/>
</dbReference>
<dbReference type="Pfam" id="PF00212">
    <property type="entry name" value="ANP"/>
    <property type="match status" value="1"/>
</dbReference>
<dbReference type="Ensembl" id="ENSPKIT00000015887.1">
    <property type="protein sequence ID" value="ENSPKIP00000034962.1"/>
    <property type="gene ID" value="ENSPKIG00000014100.1"/>
</dbReference>
<evidence type="ECO:0000313" key="10">
    <source>
        <dbReference type="Proteomes" id="UP000261540"/>
    </source>
</evidence>
<evidence type="ECO:0000256" key="6">
    <source>
        <dbReference type="ARBA" id="ARBA00023157"/>
    </source>
</evidence>
<accession>A0A3B3SW25</accession>
<evidence type="ECO:0000256" key="7">
    <source>
        <dbReference type="RuleBase" id="RU003686"/>
    </source>
</evidence>
<keyword evidence="5 7" id="KW-0838">Vasoactive</keyword>
<keyword evidence="4 8" id="KW-0732">Signal</keyword>
<dbReference type="SMART" id="SM00183">
    <property type="entry name" value="NAT_PEP"/>
    <property type="match status" value="1"/>
</dbReference>
<comment type="subcellular location">
    <subcellularLocation>
        <location evidence="1 7">Secreted</location>
    </subcellularLocation>
</comment>
<dbReference type="GO" id="GO:0005737">
    <property type="term" value="C:cytoplasm"/>
    <property type="evidence" value="ECO:0007669"/>
    <property type="project" value="TreeGrafter"/>
</dbReference>
<keyword evidence="10" id="KW-1185">Reference proteome</keyword>
<feature type="chain" id="PRO_5017450254" evidence="8">
    <location>
        <begin position="22"/>
        <end position="133"/>
    </location>
</feature>
<dbReference type="InterPro" id="IPR000663">
    <property type="entry name" value="Natr_peptide"/>
</dbReference>
<evidence type="ECO:0000256" key="2">
    <source>
        <dbReference type="ARBA" id="ARBA00009041"/>
    </source>
</evidence>
<dbReference type="GO" id="GO:0005615">
    <property type="term" value="C:extracellular space"/>
    <property type="evidence" value="ECO:0007669"/>
    <property type="project" value="TreeGrafter"/>
</dbReference>
<dbReference type="PANTHER" id="PTHR14066:SF10">
    <property type="entry name" value="NATRIURETIC PEPTIDES B"/>
    <property type="match status" value="1"/>
</dbReference>
<evidence type="ECO:0000313" key="9">
    <source>
        <dbReference type="Ensembl" id="ENSPKIP00000034962.1"/>
    </source>
</evidence>
<evidence type="ECO:0000256" key="5">
    <source>
        <dbReference type="ARBA" id="ARBA00022858"/>
    </source>
</evidence>
<protein>
    <submittedName>
        <fullName evidence="9">Brain natriuretic peptide-like</fullName>
    </submittedName>
</protein>
<organism evidence="9 10">
    <name type="scientific">Paramormyrops kingsleyae</name>
    <dbReference type="NCBI Taxonomy" id="1676925"/>
    <lineage>
        <taxon>Eukaryota</taxon>
        <taxon>Metazoa</taxon>
        <taxon>Chordata</taxon>
        <taxon>Craniata</taxon>
        <taxon>Vertebrata</taxon>
        <taxon>Euteleostomi</taxon>
        <taxon>Actinopterygii</taxon>
        <taxon>Neopterygii</taxon>
        <taxon>Teleostei</taxon>
        <taxon>Osteoglossocephala</taxon>
        <taxon>Osteoglossomorpha</taxon>
        <taxon>Osteoglossiformes</taxon>
        <taxon>Mormyridae</taxon>
        <taxon>Paramormyrops</taxon>
    </lineage>
</organism>
<reference evidence="9" key="2">
    <citation type="submission" date="2025-09" db="UniProtKB">
        <authorList>
            <consortium name="Ensembl"/>
        </authorList>
    </citation>
    <scope>IDENTIFICATION</scope>
</reference>
<keyword evidence="6" id="KW-1015">Disulfide bond</keyword>
<dbReference type="InterPro" id="IPR002408">
    <property type="entry name" value="Natriuretic_peptide_brain"/>
</dbReference>
<dbReference type="GO" id="GO:0005179">
    <property type="term" value="F:hormone activity"/>
    <property type="evidence" value="ECO:0007669"/>
    <property type="project" value="InterPro"/>
</dbReference>
<dbReference type="InterPro" id="IPR030480">
    <property type="entry name" value="Natr_peptide_CS"/>
</dbReference>
<dbReference type="PRINTS" id="PR00712">
    <property type="entry name" value="BNATPEPTIDE"/>
</dbReference>
<name>A0A3B3SW25_9TELE</name>
<dbReference type="STRING" id="1676925.ENSPKIP00000034962"/>
<proteinExistence type="inferred from homology"/>
<dbReference type="GO" id="GO:0051427">
    <property type="term" value="F:hormone receptor binding"/>
    <property type="evidence" value="ECO:0007669"/>
    <property type="project" value="TreeGrafter"/>
</dbReference>
<dbReference type="PROSITE" id="PS00263">
    <property type="entry name" value="NATRIURETIC_PEPTIDE"/>
    <property type="match status" value="1"/>
</dbReference>
<dbReference type="Proteomes" id="UP000261540">
    <property type="component" value="Unplaced"/>
</dbReference>
<dbReference type="GO" id="GO:0006182">
    <property type="term" value="P:cGMP biosynthetic process"/>
    <property type="evidence" value="ECO:0007669"/>
    <property type="project" value="TreeGrafter"/>
</dbReference>
<dbReference type="GO" id="GO:0019934">
    <property type="term" value="P:cGMP-mediated signaling"/>
    <property type="evidence" value="ECO:0007669"/>
    <property type="project" value="TreeGrafter"/>
</dbReference>
<dbReference type="GO" id="GO:0007218">
    <property type="term" value="P:neuropeptide signaling pathway"/>
    <property type="evidence" value="ECO:0007669"/>
    <property type="project" value="TreeGrafter"/>
</dbReference>
<dbReference type="GO" id="GO:0007168">
    <property type="term" value="P:receptor guanylyl cyclase signaling pathway"/>
    <property type="evidence" value="ECO:0007669"/>
    <property type="project" value="TreeGrafter"/>
</dbReference>
<dbReference type="InterPro" id="IPR050787">
    <property type="entry name" value="Natriuretic_peptide"/>
</dbReference>